<feature type="region of interest" description="Disordered" evidence="8">
    <location>
        <begin position="318"/>
        <end position="343"/>
    </location>
</feature>
<evidence type="ECO:0000313" key="10">
    <source>
        <dbReference type="EMBL" id="SNR89488.1"/>
    </source>
</evidence>
<comment type="catalytic activity">
    <reaction evidence="7">
        <text>L-tyrosyl-[protein] + ATP = O-(5'-adenylyl)-L-tyrosyl-[protein] + diphosphate</text>
        <dbReference type="Rhea" id="RHEA:54288"/>
        <dbReference type="Rhea" id="RHEA-COMP:10136"/>
        <dbReference type="Rhea" id="RHEA-COMP:13846"/>
        <dbReference type="ChEBI" id="CHEBI:30616"/>
        <dbReference type="ChEBI" id="CHEBI:33019"/>
        <dbReference type="ChEBI" id="CHEBI:46858"/>
        <dbReference type="ChEBI" id="CHEBI:83624"/>
        <dbReference type="EC" id="2.7.7.108"/>
    </reaction>
</comment>
<dbReference type="PROSITE" id="PS51459">
    <property type="entry name" value="FIDO"/>
    <property type="match status" value="1"/>
</dbReference>
<evidence type="ECO:0000256" key="4">
    <source>
        <dbReference type="ARBA" id="ARBA00022840"/>
    </source>
</evidence>
<feature type="domain" description="Fido" evidence="9">
    <location>
        <begin position="49"/>
        <end position="204"/>
    </location>
</feature>
<dbReference type="EC" id="2.7.7.108" evidence="5"/>
<keyword evidence="3" id="KW-0547">Nucleotide-binding</keyword>
<dbReference type="EMBL" id="FZNS01000010">
    <property type="protein sequence ID" value="SNR89488.1"/>
    <property type="molecule type" value="Genomic_DNA"/>
</dbReference>
<dbReference type="GO" id="GO:0051302">
    <property type="term" value="P:regulation of cell division"/>
    <property type="evidence" value="ECO:0007669"/>
    <property type="project" value="TreeGrafter"/>
</dbReference>
<evidence type="ECO:0000256" key="8">
    <source>
        <dbReference type="SAM" id="MobiDB-lite"/>
    </source>
</evidence>
<keyword evidence="2" id="KW-0548">Nucleotidyltransferase</keyword>
<keyword evidence="4" id="KW-0067">ATP-binding</keyword>
<evidence type="ECO:0000256" key="1">
    <source>
        <dbReference type="ARBA" id="ARBA00022679"/>
    </source>
</evidence>
<protein>
    <recommendedName>
        <fullName evidence="5">protein adenylyltransferase</fullName>
        <ecNumber evidence="5">2.7.7.108</ecNumber>
    </recommendedName>
</protein>
<evidence type="ECO:0000259" key="9">
    <source>
        <dbReference type="PROSITE" id="PS51459"/>
    </source>
</evidence>
<sequence>MNYGYGSGDVPPNKLGITDPEVMRAAQQVTTDFRTGELREGLKVIRGNFDADHFRKIHEYSMQDVYGWAGQTRQDLKENTGQDISRNRQSVATSEPLAFEEAGKVNSRLNTISADLQKENGLKGLDQNEFVKRFANYYDQYYQVAPFRAGNDAVLNIVAEQIGKQAGYEVQLENAPGVKVAAEKTLAKDSTKNDRSELEQALSAVTRPAPGPEAELARRSSLRENELPMTREKHETVHTRELNQAGAFLQDTLSGRVGGKDTFDLLKQTQQEFSRGQINEQNLQVARHIGDSLKGQGVDPYIQRFEKATSELAELKGYYVERPNQERGAALPDRTSSRNEQER</sequence>
<dbReference type="RefSeq" id="WP_089333806.1">
    <property type="nucleotide sequence ID" value="NZ_FZNS01000010.1"/>
</dbReference>
<evidence type="ECO:0000313" key="11">
    <source>
        <dbReference type="Proteomes" id="UP000198310"/>
    </source>
</evidence>
<accession>A0A239A2Z5</accession>
<dbReference type="SUPFAM" id="SSF140931">
    <property type="entry name" value="Fic-like"/>
    <property type="match status" value="1"/>
</dbReference>
<evidence type="ECO:0000256" key="6">
    <source>
        <dbReference type="ARBA" id="ARBA00047939"/>
    </source>
</evidence>
<dbReference type="InterPro" id="IPR003812">
    <property type="entry name" value="Fido"/>
</dbReference>
<dbReference type="AlphaFoldDB" id="A0A239A2Z5"/>
<dbReference type="Proteomes" id="UP000198310">
    <property type="component" value="Unassembled WGS sequence"/>
</dbReference>
<evidence type="ECO:0000256" key="3">
    <source>
        <dbReference type="ARBA" id="ARBA00022741"/>
    </source>
</evidence>
<evidence type="ECO:0000256" key="7">
    <source>
        <dbReference type="ARBA" id="ARBA00048696"/>
    </source>
</evidence>
<dbReference type="PANTHER" id="PTHR39560">
    <property type="entry name" value="PROTEIN ADENYLYLTRANSFERASE FIC-RELATED"/>
    <property type="match status" value="1"/>
</dbReference>
<organism evidence="10 11">
    <name type="scientific">Hymenobacter mucosus</name>
    <dbReference type="NCBI Taxonomy" id="1411120"/>
    <lineage>
        <taxon>Bacteria</taxon>
        <taxon>Pseudomonadati</taxon>
        <taxon>Bacteroidota</taxon>
        <taxon>Cytophagia</taxon>
        <taxon>Cytophagales</taxon>
        <taxon>Hymenobacteraceae</taxon>
        <taxon>Hymenobacter</taxon>
    </lineage>
</organism>
<evidence type="ECO:0000256" key="5">
    <source>
        <dbReference type="ARBA" id="ARBA00034531"/>
    </source>
</evidence>
<dbReference type="GO" id="GO:0005524">
    <property type="term" value="F:ATP binding"/>
    <property type="evidence" value="ECO:0007669"/>
    <property type="project" value="UniProtKB-KW"/>
</dbReference>
<dbReference type="GO" id="GO:0070733">
    <property type="term" value="F:AMPylase activity"/>
    <property type="evidence" value="ECO:0007669"/>
    <property type="project" value="UniProtKB-EC"/>
</dbReference>
<dbReference type="Gene3D" id="1.10.3290.10">
    <property type="entry name" value="Fido-like domain"/>
    <property type="match status" value="1"/>
</dbReference>
<dbReference type="InterPro" id="IPR036597">
    <property type="entry name" value="Fido-like_dom_sf"/>
</dbReference>
<evidence type="ECO:0000256" key="2">
    <source>
        <dbReference type="ARBA" id="ARBA00022695"/>
    </source>
</evidence>
<name>A0A239A2Z5_9BACT</name>
<gene>
    <name evidence="10" type="ORF">SAMN06269173_110133</name>
</gene>
<dbReference type="PANTHER" id="PTHR39560:SF1">
    <property type="entry name" value="PROTEIN ADENYLYLTRANSFERASE FIC-RELATED"/>
    <property type="match status" value="1"/>
</dbReference>
<proteinExistence type="predicted"/>
<reference evidence="11" key="1">
    <citation type="submission" date="2017-06" db="EMBL/GenBank/DDBJ databases">
        <authorList>
            <person name="Varghese N."/>
            <person name="Submissions S."/>
        </authorList>
    </citation>
    <scope>NUCLEOTIDE SEQUENCE [LARGE SCALE GENOMIC DNA]</scope>
    <source>
        <strain evidence="11">DSM 28041</strain>
    </source>
</reference>
<keyword evidence="1" id="KW-0808">Transferase</keyword>
<comment type="catalytic activity">
    <reaction evidence="6">
        <text>L-threonyl-[protein] + ATP = 3-O-(5'-adenylyl)-L-threonyl-[protein] + diphosphate</text>
        <dbReference type="Rhea" id="RHEA:54292"/>
        <dbReference type="Rhea" id="RHEA-COMP:11060"/>
        <dbReference type="Rhea" id="RHEA-COMP:13847"/>
        <dbReference type="ChEBI" id="CHEBI:30013"/>
        <dbReference type="ChEBI" id="CHEBI:30616"/>
        <dbReference type="ChEBI" id="CHEBI:33019"/>
        <dbReference type="ChEBI" id="CHEBI:138113"/>
        <dbReference type="EC" id="2.7.7.108"/>
    </reaction>
</comment>
<keyword evidence="11" id="KW-1185">Reference proteome</keyword>